<keyword evidence="3" id="KW-0472">Membrane</keyword>
<reference evidence="6" key="1">
    <citation type="journal article" date="2014" name="Int. J. Syst. Evol. Microbiol.">
        <title>Complete genome sequence of Corynebacterium casei LMG S-19264T (=DSM 44701T), isolated from a smear-ripened cheese.</title>
        <authorList>
            <consortium name="US DOE Joint Genome Institute (JGI-PGF)"/>
            <person name="Walter F."/>
            <person name="Albersmeier A."/>
            <person name="Kalinowski J."/>
            <person name="Ruckert C."/>
        </authorList>
    </citation>
    <scope>NUCLEOTIDE SEQUENCE</scope>
    <source>
        <strain evidence="6">CGMCC 1.15085</strain>
    </source>
</reference>
<protein>
    <submittedName>
        <fullName evidence="6">Sugar ABC transporter substrate-binding protein</fullName>
    </submittedName>
</protein>
<dbReference type="InterPro" id="IPR050490">
    <property type="entry name" value="Bact_solute-bd_prot1"/>
</dbReference>
<keyword evidence="2" id="KW-0732">Signal</keyword>
<dbReference type="InterPro" id="IPR006311">
    <property type="entry name" value="TAT_signal"/>
</dbReference>
<proteinExistence type="predicted"/>
<name>A0A916WNK2_9MICO</name>
<keyword evidence="1" id="KW-1003">Cell membrane</keyword>
<gene>
    <name evidence="6" type="ORF">GCM10011492_04520</name>
</gene>
<sequence length="443" mass="47316">MTDKKSESPSRPSRRSVLQFLGAGAAVPAMSSLAACGGGSSGGPEAAGKGELSLVYLGDATQQKAFNQLFDAFNKAHPDIKIKANGIAAKDWGSFANTVSTQIAGGKIPDIVDVATEGQQLFSSKGLLEPLDSYIKKDRSVTDAFYAGIDPHLKEWTTKYGSPDGRTYFIPGGYNTVVMYCNTEVFSKAGVDLPAPDWSWDEFEKAAKQIKEKTGAYMLGIGYGFPFVDIMPWLLTNGASTMDADWKKATFDTPEAIEAATFVKKLLDAGYSPKPGGSFDAPSAYAKGKLATLGGGRWPTLDIRRLKMVDKTHIVNWPKNKENGSPVGWDGWPILKASKKKDMAWTFLKWLMSKEAGEFYASIGGTNVPALTSVAQSKVFTKDAPKGSELLSKAVSYGAPIPSPAKGAEVQTAVTKAWQAALTGTSSVEAALKKANTHIQGLL</sequence>
<dbReference type="PROSITE" id="PS51318">
    <property type="entry name" value="TAT"/>
    <property type="match status" value="1"/>
</dbReference>
<keyword evidence="4" id="KW-0564">Palmitate</keyword>
<dbReference type="PANTHER" id="PTHR43649">
    <property type="entry name" value="ARABINOSE-BINDING PROTEIN-RELATED"/>
    <property type="match status" value="1"/>
</dbReference>
<dbReference type="InterPro" id="IPR006059">
    <property type="entry name" value="SBP"/>
</dbReference>
<dbReference type="RefSeq" id="WP_229749388.1">
    <property type="nucleotide sequence ID" value="NZ_BMHI01000001.1"/>
</dbReference>
<evidence type="ECO:0000256" key="1">
    <source>
        <dbReference type="ARBA" id="ARBA00022475"/>
    </source>
</evidence>
<organism evidence="6 7">
    <name type="scientific">Flexivirga endophytica</name>
    <dbReference type="NCBI Taxonomy" id="1849103"/>
    <lineage>
        <taxon>Bacteria</taxon>
        <taxon>Bacillati</taxon>
        <taxon>Actinomycetota</taxon>
        <taxon>Actinomycetes</taxon>
        <taxon>Micrococcales</taxon>
        <taxon>Dermacoccaceae</taxon>
        <taxon>Flexivirga</taxon>
    </lineage>
</organism>
<dbReference type="AlphaFoldDB" id="A0A916WNK2"/>
<dbReference type="Pfam" id="PF01547">
    <property type="entry name" value="SBP_bac_1"/>
    <property type="match status" value="1"/>
</dbReference>
<dbReference type="Proteomes" id="UP000636793">
    <property type="component" value="Unassembled WGS sequence"/>
</dbReference>
<reference evidence="6" key="2">
    <citation type="submission" date="2020-09" db="EMBL/GenBank/DDBJ databases">
        <authorList>
            <person name="Sun Q."/>
            <person name="Zhou Y."/>
        </authorList>
    </citation>
    <scope>NUCLEOTIDE SEQUENCE</scope>
    <source>
        <strain evidence="6">CGMCC 1.15085</strain>
    </source>
</reference>
<evidence type="ECO:0000313" key="7">
    <source>
        <dbReference type="Proteomes" id="UP000636793"/>
    </source>
</evidence>
<evidence type="ECO:0000256" key="3">
    <source>
        <dbReference type="ARBA" id="ARBA00023136"/>
    </source>
</evidence>
<evidence type="ECO:0000256" key="5">
    <source>
        <dbReference type="ARBA" id="ARBA00023288"/>
    </source>
</evidence>
<dbReference type="Gene3D" id="3.40.190.10">
    <property type="entry name" value="Periplasmic binding protein-like II"/>
    <property type="match status" value="1"/>
</dbReference>
<comment type="caution">
    <text evidence="6">The sequence shown here is derived from an EMBL/GenBank/DDBJ whole genome shotgun (WGS) entry which is preliminary data.</text>
</comment>
<accession>A0A916WNK2</accession>
<keyword evidence="5" id="KW-0449">Lipoprotein</keyword>
<keyword evidence="7" id="KW-1185">Reference proteome</keyword>
<dbReference type="SUPFAM" id="SSF53850">
    <property type="entry name" value="Periplasmic binding protein-like II"/>
    <property type="match status" value="1"/>
</dbReference>
<dbReference type="CDD" id="cd13585">
    <property type="entry name" value="PBP2_TMBP_like"/>
    <property type="match status" value="1"/>
</dbReference>
<dbReference type="EMBL" id="BMHI01000001">
    <property type="protein sequence ID" value="GGB17764.1"/>
    <property type="molecule type" value="Genomic_DNA"/>
</dbReference>
<dbReference type="PANTHER" id="PTHR43649:SF33">
    <property type="entry name" value="POLYGALACTURONAN_RHAMNOGALACTURONAN-BINDING PROTEIN YTCQ"/>
    <property type="match status" value="1"/>
</dbReference>
<evidence type="ECO:0000256" key="2">
    <source>
        <dbReference type="ARBA" id="ARBA00022729"/>
    </source>
</evidence>
<evidence type="ECO:0000313" key="6">
    <source>
        <dbReference type="EMBL" id="GGB17764.1"/>
    </source>
</evidence>
<evidence type="ECO:0000256" key="4">
    <source>
        <dbReference type="ARBA" id="ARBA00023139"/>
    </source>
</evidence>